<dbReference type="Proteomes" id="UP000215224">
    <property type="component" value="Chromosome"/>
</dbReference>
<feature type="domain" description="Acyltransferase 3" evidence="4">
    <location>
        <begin position="16"/>
        <end position="345"/>
    </location>
</feature>
<feature type="transmembrane region" description="Helical" evidence="3">
    <location>
        <begin position="180"/>
        <end position="200"/>
    </location>
</feature>
<reference evidence="6 7" key="1">
    <citation type="submission" date="2016-12" db="EMBL/GenBank/DDBJ databases">
        <title>The whole genome sequencing and assembly of Bacillus cohnii DSM 6307T strain.</title>
        <authorList>
            <person name="Lee Y.-J."/>
            <person name="Yi H."/>
            <person name="Bahn Y.-S."/>
            <person name="Kim J.F."/>
            <person name="Lee D.-W."/>
        </authorList>
    </citation>
    <scope>NUCLEOTIDE SEQUENCE [LARGE SCALE GENOMIC DNA]</scope>
    <source>
        <strain evidence="6 7">DSM 6307</strain>
    </source>
</reference>
<dbReference type="GO" id="GO:0016747">
    <property type="term" value="F:acyltransferase activity, transferring groups other than amino-acyl groups"/>
    <property type="evidence" value="ECO:0007669"/>
    <property type="project" value="InterPro"/>
</dbReference>
<keyword evidence="6" id="KW-0012">Acyltransferase</keyword>
<evidence type="ECO:0000256" key="2">
    <source>
        <dbReference type="ARBA" id="ARBA00007400"/>
    </source>
</evidence>
<dbReference type="GO" id="GO:0016020">
    <property type="term" value="C:membrane"/>
    <property type="evidence" value="ECO:0007669"/>
    <property type="project" value="TreeGrafter"/>
</dbReference>
<dbReference type="Pfam" id="PF19040">
    <property type="entry name" value="SGNH"/>
    <property type="match status" value="1"/>
</dbReference>
<feature type="transmembrane region" description="Helical" evidence="3">
    <location>
        <begin position="20"/>
        <end position="36"/>
    </location>
</feature>
<name>A0A223KYA3_9BACI</name>
<keyword evidence="3" id="KW-1133">Transmembrane helix</keyword>
<dbReference type="KEGG" id="bcoh:BC6307_19990"/>
<keyword evidence="3" id="KW-0812">Transmembrane</keyword>
<dbReference type="GO" id="GO:0009103">
    <property type="term" value="P:lipopolysaccharide biosynthetic process"/>
    <property type="evidence" value="ECO:0007669"/>
    <property type="project" value="TreeGrafter"/>
</dbReference>
<accession>A0A223KYA3</accession>
<dbReference type="STRING" id="1314751.GCA_001591425_02898"/>
<feature type="transmembrane region" description="Helical" evidence="3">
    <location>
        <begin position="42"/>
        <end position="60"/>
    </location>
</feature>
<keyword evidence="6" id="KW-0808">Transferase</keyword>
<feature type="transmembrane region" description="Helical" evidence="3">
    <location>
        <begin position="212"/>
        <end position="232"/>
    </location>
</feature>
<dbReference type="PANTHER" id="PTHR23028:SF53">
    <property type="entry name" value="ACYL_TRANSF_3 DOMAIN-CONTAINING PROTEIN"/>
    <property type="match status" value="1"/>
</dbReference>
<dbReference type="InterPro" id="IPR002656">
    <property type="entry name" value="Acyl_transf_3_dom"/>
</dbReference>
<evidence type="ECO:0000259" key="4">
    <source>
        <dbReference type="Pfam" id="PF01757"/>
    </source>
</evidence>
<proteinExistence type="inferred from homology"/>
<evidence type="ECO:0000313" key="7">
    <source>
        <dbReference type="Proteomes" id="UP000215224"/>
    </source>
</evidence>
<dbReference type="InterPro" id="IPR043968">
    <property type="entry name" value="SGNH"/>
</dbReference>
<feature type="transmembrane region" description="Helical" evidence="3">
    <location>
        <begin position="151"/>
        <end position="168"/>
    </location>
</feature>
<feature type="transmembrane region" description="Helical" evidence="3">
    <location>
        <begin position="300"/>
        <end position="321"/>
    </location>
</feature>
<sequence>MVLLETNLNQPRKFRYEIEGLRAVAALLVAVYHIWLGNVSGGVDVFFIVSGFLITTSLLKRMERYNKIDVLDFIIGLAKRLFPMAFLVLFSVTIACIIWLPQVRWDQTIQEILASAFYFQNWQLAFNAVDYLAQNNEASPVQHFWALSLQGQFYIIWPIVIFGTAYLVKSIFKKTFKQSLVMMLFTVFTLSFIYSIYSTYTNQAWAYFNTFARVWEFSMGGIVAVLASHIVLRKTLSFVLGWVGLVAIISCGIVIQVSTVFPGYAALWPTLGGVFIILAGVSGGKYGVHRILTSKPLLKFGSISYAFYLWHWPVLTFYFIISGNETVSIAHGIVLILLSMFLSYFSTKLIEKPVRSLKVPNKNWKTVSLILAFMLPVVILTNTWSFTVEKQHTQLASAVMTDEYPGAMALLYDNQDGIYTGDAPVKPSPIQARQDLPKVYEDGCHQNQTDTNVIECIYGETENAKYTVALVGGSHSAHWLSALEEIAISESIKILSYTKSACRFTTGDDMTESCLEWNNNLIDTLIDNKPDLIFTTADVGNRKNNVVPEGFIEQWEKLNEAGLKVFAIRDNPWFGFDVPSCVEEKGEDSLECTKEREDVLSSISAWEKLDNPPPNVYYADLNDYICDDEYCKPVIGNVLVYRDAHHLTATYARTLAPMLKTPLIDALQSK</sequence>
<organism evidence="6 7">
    <name type="scientific">Sutcliffiella cohnii</name>
    <dbReference type="NCBI Taxonomy" id="33932"/>
    <lineage>
        <taxon>Bacteria</taxon>
        <taxon>Bacillati</taxon>
        <taxon>Bacillota</taxon>
        <taxon>Bacilli</taxon>
        <taxon>Bacillales</taxon>
        <taxon>Bacillaceae</taxon>
        <taxon>Sutcliffiella</taxon>
    </lineage>
</organism>
<dbReference type="EMBL" id="CP018866">
    <property type="protein sequence ID" value="AST94434.1"/>
    <property type="molecule type" value="Genomic_DNA"/>
</dbReference>
<dbReference type="AlphaFoldDB" id="A0A223KYA3"/>
<feature type="transmembrane region" description="Helical" evidence="3">
    <location>
        <begin position="327"/>
        <end position="345"/>
    </location>
</feature>
<comment type="subcellular location">
    <subcellularLocation>
        <location evidence="1">Membrane</location>
    </subcellularLocation>
</comment>
<feature type="transmembrane region" description="Helical" evidence="3">
    <location>
        <begin position="267"/>
        <end position="288"/>
    </location>
</feature>
<feature type="domain" description="SGNH" evidence="5">
    <location>
        <begin position="444"/>
        <end position="660"/>
    </location>
</feature>
<feature type="transmembrane region" description="Helical" evidence="3">
    <location>
        <begin position="81"/>
        <end position="100"/>
    </location>
</feature>
<gene>
    <name evidence="6" type="ORF">BC6307_19990</name>
</gene>
<comment type="similarity">
    <text evidence="2">Belongs to the acyltransferase 3 family.</text>
</comment>
<evidence type="ECO:0000313" key="6">
    <source>
        <dbReference type="EMBL" id="AST94434.1"/>
    </source>
</evidence>
<keyword evidence="7" id="KW-1185">Reference proteome</keyword>
<protein>
    <submittedName>
        <fullName evidence="6">Acyltransferase</fullName>
    </submittedName>
</protein>
<evidence type="ECO:0000259" key="5">
    <source>
        <dbReference type="Pfam" id="PF19040"/>
    </source>
</evidence>
<feature type="transmembrane region" description="Helical" evidence="3">
    <location>
        <begin position="239"/>
        <end position="261"/>
    </location>
</feature>
<feature type="transmembrane region" description="Helical" evidence="3">
    <location>
        <begin position="366"/>
        <end position="386"/>
    </location>
</feature>
<dbReference type="Pfam" id="PF01757">
    <property type="entry name" value="Acyl_transf_3"/>
    <property type="match status" value="1"/>
</dbReference>
<evidence type="ECO:0000256" key="3">
    <source>
        <dbReference type="SAM" id="Phobius"/>
    </source>
</evidence>
<dbReference type="InterPro" id="IPR050879">
    <property type="entry name" value="Acyltransferase_3"/>
</dbReference>
<evidence type="ECO:0000256" key="1">
    <source>
        <dbReference type="ARBA" id="ARBA00004370"/>
    </source>
</evidence>
<keyword evidence="3" id="KW-0472">Membrane</keyword>
<dbReference type="PANTHER" id="PTHR23028">
    <property type="entry name" value="ACETYLTRANSFERASE"/>
    <property type="match status" value="1"/>
</dbReference>